<dbReference type="EMBL" id="CAJPEX010005534">
    <property type="protein sequence ID" value="CAG0923656.1"/>
    <property type="molecule type" value="Genomic_DNA"/>
</dbReference>
<dbReference type="AlphaFoldDB" id="A0A7R9C0R0"/>
<sequence>MIVLLQRSALSWFLCRRPFWFEILKFYTKTLRLKKGCVLETDYANFLAPGLDGSYRKNGYLMGEPTESGLGSVVSPCAALEDLAGIPSPAASEEDRRPPETSSRCVPLSKLFQRRRIVRVPPHRRPDDAPRSLAEFENPVLAASKIHAAIHPVLSSMKDVPLSAHLDSLLLELSRTETSAEQSQRNRLSGGDGGTEEEDESERCPSRGSSRATGSGVAGGSSRSKPGLGSPKASSSGRYKDRYRDKARRKAKWDRRDGRKSSSRVDSTASSPARNG</sequence>
<gene>
    <name evidence="2" type="ORF">NMOB1V02_LOCUS11119</name>
</gene>
<proteinExistence type="predicted"/>
<name>A0A7R9C0R0_9CRUS</name>
<evidence type="ECO:0000256" key="1">
    <source>
        <dbReference type="SAM" id="MobiDB-lite"/>
    </source>
</evidence>
<organism evidence="2">
    <name type="scientific">Notodromas monacha</name>
    <dbReference type="NCBI Taxonomy" id="399045"/>
    <lineage>
        <taxon>Eukaryota</taxon>
        <taxon>Metazoa</taxon>
        <taxon>Ecdysozoa</taxon>
        <taxon>Arthropoda</taxon>
        <taxon>Crustacea</taxon>
        <taxon>Oligostraca</taxon>
        <taxon>Ostracoda</taxon>
        <taxon>Podocopa</taxon>
        <taxon>Podocopida</taxon>
        <taxon>Cypridocopina</taxon>
        <taxon>Cypridoidea</taxon>
        <taxon>Cyprididae</taxon>
        <taxon>Notodromas</taxon>
    </lineage>
</organism>
<feature type="non-terminal residue" evidence="2">
    <location>
        <position position="1"/>
    </location>
</feature>
<evidence type="ECO:0000313" key="3">
    <source>
        <dbReference type="Proteomes" id="UP000678499"/>
    </source>
</evidence>
<reference evidence="2" key="1">
    <citation type="submission" date="2020-11" db="EMBL/GenBank/DDBJ databases">
        <authorList>
            <person name="Tran Van P."/>
        </authorList>
    </citation>
    <scope>NUCLEOTIDE SEQUENCE</scope>
</reference>
<protein>
    <submittedName>
        <fullName evidence="2">Uncharacterized protein</fullName>
    </submittedName>
</protein>
<feature type="compositionally biased region" description="Polar residues" evidence="1">
    <location>
        <begin position="176"/>
        <end position="187"/>
    </location>
</feature>
<accession>A0A7R9C0R0</accession>
<keyword evidence="3" id="KW-1185">Reference proteome</keyword>
<dbReference type="EMBL" id="OA887571">
    <property type="protein sequence ID" value="CAD7283504.1"/>
    <property type="molecule type" value="Genomic_DNA"/>
</dbReference>
<evidence type="ECO:0000313" key="2">
    <source>
        <dbReference type="EMBL" id="CAD7283504.1"/>
    </source>
</evidence>
<feature type="region of interest" description="Disordered" evidence="1">
    <location>
        <begin position="176"/>
        <end position="276"/>
    </location>
</feature>
<dbReference type="Proteomes" id="UP000678499">
    <property type="component" value="Unassembled WGS sequence"/>
</dbReference>
<feature type="compositionally biased region" description="Polar residues" evidence="1">
    <location>
        <begin position="264"/>
        <end position="276"/>
    </location>
</feature>